<dbReference type="GO" id="GO:0046872">
    <property type="term" value="F:metal ion binding"/>
    <property type="evidence" value="ECO:0007669"/>
    <property type="project" value="UniProtKB-KW"/>
</dbReference>
<dbReference type="eggNOG" id="COG4403">
    <property type="taxonomic scope" value="Bacteria"/>
</dbReference>
<dbReference type="SUPFAM" id="SSF158745">
    <property type="entry name" value="LanC-like"/>
    <property type="match status" value="1"/>
</dbReference>
<feature type="binding site" evidence="1">
    <location>
        <position position="989"/>
    </location>
    <ligand>
        <name>Zn(2+)</name>
        <dbReference type="ChEBI" id="CHEBI:29105"/>
    </ligand>
</feature>
<proteinExistence type="predicted"/>
<keyword evidence="4" id="KW-1185">Reference proteome</keyword>
<organism evidence="3 4">
    <name type="scientific">Moorena producens 3L</name>
    <dbReference type="NCBI Taxonomy" id="489825"/>
    <lineage>
        <taxon>Bacteria</taxon>
        <taxon>Bacillati</taxon>
        <taxon>Cyanobacteriota</taxon>
        <taxon>Cyanophyceae</taxon>
        <taxon>Coleofasciculales</taxon>
        <taxon>Coleofasciculaceae</taxon>
        <taxon>Moorena</taxon>
    </lineage>
</organism>
<dbReference type="Pfam" id="PF13575">
    <property type="entry name" value="DUF4135"/>
    <property type="match status" value="1"/>
</dbReference>
<keyword evidence="1" id="KW-0479">Metal-binding</keyword>
<dbReference type="NCBIfam" id="TIGR03897">
    <property type="entry name" value="lanti_2_LanM"/>
    <property type="match status" value="1"/>
</dbReference>
<dbReference type="HOGENOM" id="CLU_009398_1_1_3"/>
<sequence>MVDDSVLEELACRASNLAERTLIVERLAKGQGKARCTNELEPLDSWNIKKLTGKLAVQLLKDSYEQQGKVSQSIIEDLRKLLTDYKLYERNWGELSEADRLEFVKPHRQWLETYRAAIATLDLPKGDFVGSSWYEPDIYHGKLAIACEPFLRLLHQRLQPLCDQLQVISKQVVSDLQINLLNRFELALTWTVEANINVYCLQNKIAKSADDPEAYLAYLEQTFQDGWSYHRFYFQFPVLARWLAQVTGFLCDFGEEVIQRLARDREQISGRFFSGKPITQVKSFKLGNSDYHAGGKSVVIVELELINSEPATIVYKPRCIQSEAAMQGLLETLTRDKVVEFASYGVLCRDGYGYAEFIASGKNHVQSQASAEGFYQQLGGFLSIFYILGGCDLHFENVLVADGNGFICDCETVLEVLPLGIDKMPGTVLDSVFKTGLLEWPDPGDKNEMKLSGSRGGDSYEVPHQVPKVNKGRMSLALGVEYQSGIRVEFEATNRIYYQGQLVQPQEYKDAIVEGFNRVYNWFRENPTKAATSLQDLFSPSSVRFINWGTQAYGKLLLAARHPKCLAEPLEVDLLFNTLKEHQRKWDNQGKLAELELASLWQLDIPIFSAKATGPLDLIHNYQQSLPDAIAISPLDNAVKRIEKLSEENRIRQNQYIYSSLSTDELNSPYFIASAVNYAQQIGWQLWELLEPDASKAPWQTSDYTATGKRVVDVGPDIYSGSAGICLFLAYLDALHPQPEFRQAAERAFKHAMEHPSSPFVGAYQGTAGLIYLLTHLAQLWDRPELLERAVELTHELMPRIPQDKYFDLLLGVTGVIPVMVGLANTTSGQGRDSAIDCAVQSAQYLLQGATRQGDTLSWEGGRPDLNQQNPTGFSHGSSGSGWALILLGCDLDKQEYIQAGRQCFAYEATHFDREQKDWYDLRKSVMVADRNEPHFANAWCNGSAGIGLSRIASWAALGKNDEDILREAYAALNATLRNFDKLGNDSLCHGRSGNAELLLRFSQLRDTPYLQMEANVQAQAQWRRFEKARTWLCGSTTKDLFPDLMLGIAGIGMHFLRLAYPERVPSPLMLDPPPSA</sequence>
<dbReference type="GO" id="GO:0005975">
    <property type="term" value="P:carbohydrate metabolic process"/>
    <property type="evidence" value="ECO:0007669"/>
    <property type="project" value="InterPro"/>
</dbReference>
<name>F4XIP8_9CYAN</name>
<gene>
    <name evidence="3" type="ORF">LYNGBM3L_02830</name>
</gene>
<dbReference type="Proteomes" id="UP000003959">
    <property type="component" value="Unassembled WGS sequence"/>
</dbReference>
<accession>F4XIP8</accession>
<dbReference type="OrthoDB" id="9148343at2"/>
<dbReference type="AlphaFoldDB" id="F4XIP8"/>
<evidence type="ECO:0000313" key="3">
    <source>
        <dbReference type="EMBL" id="EGJ35560.1"/>
    </source>
</evidence>
<dbReference type="InterPro" id="IPR025410">
    <property type="entry name" value="Lant_dehyd"/>
</dbReference>
<dbReference type="InterPro" id="IPR012341">
    <property type="entry name" value="6hp_glycosidase-like_sf"/>
</dbReference>
<evidence type="ECO:0000259" key="2">
    <source>
        <dbReference type="Pfam" id="PF13575"/>
    </source>
</evidence>
<dbReference type="EMBL" id="GL890819">
    <property type="protein sequence ID" value="EGJ35560.1"/>
    <property type="molecule type" value="Genomic_DNA"/>
</dbReference>
<feature type="binding site" evidence="1">
    <location>
        <position position="941"/>
    </location>
    <ligand>
        <name>Zn(2+)</name>
        <dbReference type="ChEBI" id="CHEBI:29105"/>
    </ligand>
</feature>
<dbReference type="SMART" id="SM01260">
    <property type="entry name" value="LANC_like"/>
    <property type="match status" value="1"/>
</dbReference>
<dbReference type="PRINTS" id="PR01950">
    <property type="entry name" value="LANCSUPER"/>
</dbReference>
<dbReference type="Gene3D" id="1.50.10.10">
    <property type="match status" value="1"/>
</dbReference>
<dbReference type="PIRSF" id="PIRSF037228">
    <property type="entry name" value="Lant_mod_RumM"/>
    <property type="match status" value="1"/>
</dbReference>
<protein>
    <submittedName>
        <fullName evidence="3">Lantibiotic modifying enzyme</fullName>
    </submittedName>
</protein>
<dbReference type="InterPro" id="IPR007822">
    <property type="entry name" value="LANC-like"/>
</dbReference>
<feature type="domain" description="Lantibiotic biosynthesis protein dehydration" evidence="2">
    <location>
        <begin position="236"/>
        <end position="610"/>
    </location>
</feature>
<feature type="binding site" evidence="1">
    <location>
        <position position="990"/>
    </location>
    <ligand>
        <name>Zn(2+)</name>
        <dbReference type="ChEBI" id="CHEBI:29105"/>
    </ligand>
</feature>
<keyword evidence="1" id="KW-0862">Zinc</keyword>
<dbReference type="CDD" id="cd04792">
    <property type="entry name" value="LanM-like"/>
    <property type="match status" value="1"/>
</dbReference>
<evidence type="ECO:0000256" key="1">
    <source>
        <dbReference type="PIRSR" id="PIRSR607822-1"/>
    </source>
</evidence>
<dbReference type="GO" id="GO:0031179">
    <property type="term" value="P:peptide modification"/>
    <property type="evidence" value="ECO:0007669"/>
    <property type="project" value="InterPro"/>
</dbReference>
<dbReference type="Pfam" id="PF05147">
    <property type="entry name" value="LANC_like"/>
    <property type="match status" value="1"/>
</dbReference>
<evidence type="ECO:0000313" key="4">
    <source>
        <dbReference type="Proteomes" id="UP000003959"/>
    </source>
</evidence>
<reference evidence="4" key="1">
    <citation type="journal article" date="2011" name="Proc. Natl. Acad. Sci. U.S.A.">
        <title>Genomic insights into the physiology and ecology of the marine filamentous cyanobacterium Lyngbya majuscula.</title>
        <authorList>
            <person name="Jones A.C."/>
            <person name="Monroe E.A."/>
            <person name="Podell S."/>
            <person name="Hess W.R."/>
            <person name="Klages S."/>
            <person name="Esquenazi E."/>
            <person name="Niessen S."/>
            <person name="Hoover H."/>
            <person name="Rothmann M."/>
            <person name="Lasken R.S."/>
            <person name="Yates J.R.III."/>
            <person name="Reinhardt R."/>
            <person name="Kube M."/>
            <person name="Burkart M.D."/>
            <person name="Allen E.E."/>
            <person name="Dorrestein P.C."/>
            <person name="Gerwick W.H."/>
            <person name="Gerwick L."/>
        </authorList>
    </citation>
    <scope>NUCLEOTIDE SEQUENCE [LARGE SCALE GENOMIC DNA]</scope>
    <source>
        <strain evidence="4">3L</strain>
    </source>
</reference>
<dbReference type="RefSeq" id="WP_008178008.1">
    <property type="nucleotide sequence ID" value="NZ_GL890819.1"/>
</dbReference>
<dbReference type="InterPro" id="IPR017146">
    <property type="entry name" value="Lanti_2_LanM"/>
</dbReference>